<dbReference type="InterPro" id="IPR050667">
    <property type="entry name" value="PPR-containing_protein"/>
</dbReference>
<dbReference type="PANTHER" id="PTHR47939">
    <property type="entry name" value="MEMBRANE-ASSOCIATED SALT-INDUCIBLE PROTEIN-LIKE"/>
    <property type="match status" value="1"/>
</dbReference>
<feature type="region of interest" description="Disordered" evidence="1">
    <location>
        <begin position="131"/>
        <end position="217"/>
    </location>
</feature>
<sequence length="915" mass="102279">MSLGIAQAWRARSYRTGVSGISLIPRGPPRWSRAPIAQPLPPSYRWIHAASGAAVKPNLDDTIPSSDSKEAGEIIDRKTSDPAADVTEAAPVVEAGTLAPKGRTEEKFQNKSGDRAFDTLVRDGILSEPNVPHGLFSTRDANTQKGLPTQNVPINTSQSGIWRRTTDRRHSPLENGPKGVEQKARGRRGSTSPVQRKHESVLVESPIGYKPPRETMSSLNRHHRSLTRQSRLETIREIKKEPVGNWRSILEVLRRWTRPIKGPWQECARRISVCEEVAMALLYNPDQTIWDIHERTRCHIQLHWVPWNKLKGEKSPSARPFLLLSGDDRAMANAVAEVRRVAGNGNSSSELAVTSNSPQTPGPGSMPSTTVWSSLYKAQRPSRINTYTLEAPFEKIPKPITWTPQTFEAYITAIAKAKLSPRLAQRFYGSGVGAMTAAFDLLCNTFKDVTARHALSTRAFKVALQAVEVHGHSYRHHARDLFRSMCNMGVPLDTEVFNILLKGTTVVKDLGNFDRVVSLMVGNGCAPNIDTWCLVLSMMQDWQVRRHIIKTMDVCGMLVEPGGPQRIAKELAVWDVRQHQPEWTGIKDFLQAQEGRYGRKWATLSAVNKILVEIGRMGHLDDALEFLDIMRNTCDIRPSTLSINILVYHARLQRKPEAAIPALRRAHEWQIPLDETIYHELFKLMTVLRKPNMMGIVWRYAALNGTTSWDMRRDVSELMMRTGTFQSGDNVAATQDPPAVTVTFHEESMTRHLEATLNPLKRAAKISNLLYGWNEGWEPALPLYEILEKAWVADNKIYQEIKEADRQKKQQQAISADSGAGPAPLPGAATPSGSPNPVDVGTLAEPTAPTPATPPTIHRVTKRGIPIVLERKCTEDRGEAERRTLEMTLTHISTQKPVFIRPKKAVQLPYKNIVA</sequence>
<dbReference type="Gene3D" id="1.25.40.10">
    <property type="entry name" value="Tetratricopeptide repeat domain"/>
    <property type="match status" value="1"/>
</dbReference>
<comment type="caution">
    <text evidence="2">The sequence shown here is derived from an EMBL/GenBank/DDBJ whole genome shotgun (WGS) entry which is preliminary data.</text>
</comment>
<feature type="region of interest" description="Disordered" evidence="1">
    <location>
        <begin position="57"/>
        <end position="84"/>
    </location>
</feature>
<dbReference type="EMBL" id="VYYT01000222">
    <property type="protein sequence ID" value="KAK2755288.1"/>
    <property type="molecule type" value="Genomic_DNA"/>
</dbReference>
<evidence type="ECO:0000313" key="2">
    <source>
        <dbReference type="EMBL" id="KAK2755288.1"/>
    </source>
</evidence>
<feature type="compositionally biased region" description="Polar residues" evidence="1">
    <location>
        <begin position="139"/>
        <end position="160"/>
    </location>
</feature>
<dbReference type="Proteomes" id="UP001281614">
    <property type="component" value="Unassembled WGS sequence"/>
</dbReference>
<gene>
    <name evidence="2" type="ORF">CKAH01_01180</name>
</gene>
<feature type="compositionally biased region" description="Polar residues" evidence="1">
    <location>
        <begin position="346"/>
        <end position="359"/>
    </location>
</feature>
<dbReference type="PANTHER" id="PTHR47939:SF5">
    <property type="entry name" value="PENTACOTRIPEPTIDE-REPEAT REGION OF PRORP DOMAIN-CONTAINING PROTEIN"/>
    <property type="match status" value="1"/>
</dbReference>
<organism evidence="2 3">
    <name type="scientific">Colletotrichum kahawae</name>
    <name type="common">Coffee berry disease fungus</name>
    <dbReference type="NCBI Taxonomy" id="34407"/>
    <lineage>
        <taxon>Eukaryota</taxon>
        <taxon>Fungi</taxon>
        <taxon>Dikarya</taxon>
        <taxon>Ascomycota</taxon>
        <taxon>Pezizomycotina</taxon>
        <taxon>Sordariomycetes</taxon>
        <taxon>Hypocreomycetidae</taxon>
        <taxon>Glomerellales</taxon>
        <taxon>Glomerellaceae</taxon>
        <taxon>Colletotrichum</taxon>
        <taxon>Colletotrichum gloeosporioides species complex</taxon>
    </lineage>
</organism>
<accession>A0AAD9YE27</accession>
<dbReference type="InterPro" id="IPR011990">
    <property type="entry name" value="TPR-like_helical_dom_sf"/>
</dbReference>
<keyword evidence="3" id="KW-1185">Reference proteome</keyword>
<feature type="region of interest" description="Disordered" evidence="1">
    <location>
        <begin position="346"/>
        <end position="370"/>
    </location>
</feature>
<evidence type="ECO:0000256" key="1">
    <source>
        <dbReference type="SAM" id="MobiDB-lite"/>
    </source>
</evidence>
<name>A0AAD9YE27_COLKA</name>
<protein>
    <submittedName>
        <fullName evidence="2">Pentatricopeptide repeat domain-containing protein</fullName>
    </submittedName>
</protein>
<feature type="compositionally biased region" description="Basic and acidic residues" evidence="1">
    <location>
        <begin position="67"/>
        <end position="80"/>
    </location>
</feature>
<dbReference type="AlphaFoldDB" id="A0AAD9YE27"/>
<evidence type="ECO:0000313" key="3">
    <source>
        <dbReference type="Proteomes" id="UP001281614"/>
    </source>
</evidence>
<dbReference type="Pfam" id="PF13812">
    <property type="entry name" value="PPR_3"/>
    <property type="match status" value="1"/>
</dbReference>
<reference evidence="2" key="1">
    <citation type="submission" date="2023-02" db="EMBL/GenBank/DDBJ databases">
        <title>Colletotrichum kahawae CIFC_Que2 genome sequencing and assembly.</title>
        <authorList>
            <person name="Baroncelli R."/>
        </authorList>
    </citation>
    <scope>NUCLEOTIDE SEQUENCE</scope>
    <source>
        <strain evidence="2">CIFC_Que2</strain>
    </source>
</reference>
<feature type="compositionally biased region" description="Low complexity" evidence="1">
    <location>
        <begin position="815"/>
        <end position="835"/>
    </location>
</feature>
<feature type="region of interest" description="Disordered" evidence="1">
    <location>
        <begin position="808"/>
        <end position="858"/>
    </location>
</feature>
<proteinExistence type="predicted"/>
<dbReference type="InterPro" id="IPR002885">
    <property type="entry name" value="PPR_rpt"/>
</dbReference>